<organism evidence="4 5">
    <name type="scientific">Turnera subulata</name>
    <dbReference type="NCBI Taxonomy" id="218843"/>
    <lineage>
        <taxon>Eukaryota</taxon>
        <taxon>Viridiplantae</taxon>
        <taxon>Streptophyta</taxon>
        <taxon>Embryophyta</taxon>
        <taxon>Tracheophyta</taxon>
        <taxon>Spermatophyta</taxon>
        <taxon>Magnoliopsida</taxon>
        <taxon>eudicotyledons</taxon>
        <taxon>Gunneridae</taxon>
        <taxon>Pentapetalae</taxon>
        <taxon>rosids</taxon>
        <taxon>fabids</taxon>
        <taxon>Malpighiales</taxon>
        <taxon>Passifloraceae</taxon>
        <taxon>Turnera</taxon>
    </lineage>
</organism>
<dbReference type="GO" id="GO:0004869">
    <property type="term" value="F:cysteine-type endopeptidase inhibitor activity"/>
    <property type="evidence" value="ECO:0007669"/>
    <property type="project" value="UniProtKB-KW"/>
</dbReference>
<dbReference type="SUPFAM" id="SSF54403">
    <property type="entry name" value="Cystatin/monellin"/>
    <property type="match status" value="1"/>
</dbReference>
<comment type="caution">
    <text evidence="4">The sequence shown here is derived from an EMBL/GenBank/DDBJ whole genome shotgun (WGS) entry which is preliminary data.</text>
</comment>
<proteinExistence type="predicted"/>
<evidence type="ECO:0000259" key="3">
    <source>
        <dbReference type="Pfam" id="PF00031"/>
    </source>
</evidence>
<evidence type="ECO:0000256" key="2">
    <source>
        <dbReference type="ARBA" id="ARBA00022704"/>
    </source>
</evidence>
<evidence type="ECO:0000313" key="4">
    <source>
        <dbReference type="EMBL" id="KAJ4834797.1"/>
    </source>
</evidence>
<dbReference type="EMBL" id="JAKUCV010004620">
    <property type="protein sequence ID" value="KAJ4834797.1"/>
    <property type="molecule type" value="Genomic_DNA"/>
</dbReference>
<sequence>MFGPFIPVEKNNAPRLERMNQCVKYAIERYNEQEGVAPLKFDEVVHATYRITGGTTYFITFKASVASGEQKVYQAIRCTVNSLGSVQLKWMYTNSGRSLKMENQSRNMTTIVALAFVLGLCSVRIESFRLHGTASICNSTNHHASR</sequence>
<feature type="domain" description="Cystatin" evidence="3">
    <location>
        <begin position="17"/>
        <end position="76"/>
    </location>
</feature>
<keyword evidence="1" id="KW-0646">Protease inhibitor</keyword>
<dbReference type="Gene3D" id="3.10.450.10">
    <property type="match status" value="1"/>
</dbReference>
<gene>
    <name evidence="4" type="ORF">Tsubulata_030074</name>
</gene>
<name>A0A9Q0JB56_9ROSI</name>
<reference evidence="4" key="1">
    <citation type="submission" date="2022-02" db="EMBL/GenBank/DDBJ databases">
        <authorList>
            <person name="Henning P.M."/>
            <person name="McCubbin A.G."/>
            <person name="Shore J.S."/>
        </authorList>
    </citation>
    <scope>NUCLEOTIDE SEQUENCE</scope>
    <source>
        <strain evidence="4">F60SS</strain>
        <tissue evidence="4">Leaves</tissue>
    </source>
</reference>
<dbReference type="Pfam" id="PF00031">
    <property type="entry name" value="Cystatin"/>
    <property type="match status" value="1"/>
</dbReference>
<dbReference type="InterPro" id="IPR000010">
    <property type="entry name" value="Cystatin_dom"/>
</dbReference>
<protein>
    <recommendedName>
        <fullName evidence="3">Cystatin domain-containing protein</fullName>
    </recommendedName>
</protein>
<accession>A0A9Q0JB56</accession>
<dbReference type="CDD" id="cd00042">
    <property type="entry name" value="CY"/>
    <property type="match status" value="1"/>
</dbReference>
<dbReference type="InterPro" id="IPR046350">
    <property type="entry name" value="Cystatin_sf"/>
</dbReference>
<evidence type="ECO:0000313" key="5">
    <source>
        <dbReference type="Proteomes" id="UP001141552"/>
    </source>
</evidence>
<evidence type="ECO:0000256" key="1">
    <source>
        <dbReference type="ARBA" id="ARBA00022690"/>
    </source>
</evidence>
<keyword evidence="2" id="KW-0789">Thiol protease inhibitor</keyword>
<dbReference type="AlphaFoldDB" id="A0A9Q0JB56"/>
<reference evidence="4" key="2">
    <citation type="journal article" date="2023" name="Plants (Basel)">
        <title>Annotation of the Turnera subulata (Passifloraceae) Draft Genome Reveals the S-Locus Evolved after the Divergence of Turneroideae from Passifloroideae in a Stepwise Manner.</title>
        <authorList>
            <person name="Henning P.M."/>
            <person name="Roalson E.H."/>
            <person name="Mir W."/>
            <person name="McCubbin A.G."/>
            <person name="Shore J.S."/>
        </authorList>
    </citation>
    <scope>NUCLEOTIDE SEQUENCE</scope>
    <source>
        <strain evidence="4">F60SS</strain>
    </source>
</reference>
<dbReference type="Proteomes" id="UP001141552">
    <property type="component" value="Unassembled WGS sequence"/>
</dbReference>
<keyword evidence="5" id="KW-1185">Reference proteome</keyword>